<dbReference type="RefSeq" id="WP_155257990.1">
    <property type="nucleotide sequence ID" value="NZ_CP086136.1"/>
</dbReference>
<gene>
    <name evidence="4" type="ORF">G6321_00027900</name>
    <name evidence="2" type="ORF">G6321_40335</name>
    <name evidence="3" type="ORF">J4G43_024090</name>
    <name evidence="1" type="ORF">J4G43_26115</name>
</gene>
<evidence type="ECO:0000313" key="2">
    <source>
        <dbReference type="EMBL" id="NYY94422.1"/>
    </source>
</evidence>
<dbReference type="Proteomes" id="UP000564836">
    <property type="component" value="Chromosome"/>
</dbReference>
<dbReference type="EMBL" id="JACBFH010000001">
    <property type="protein sequence ID" value="NYY94422.1"/>
    <property type="molecule type" value="Genomic_DNA"/>
</dbReference>
<dbReference type="AlphaFoldDB" id="A0A7Z0QJ96"/>
<sequence length="72" mass="7982">MRPIPPNTATIEVDCLRLVDEACHVCALDADGEMLSLLESIEGEDAADKAHELAERLSRETSLPIKVRHDRD</sequence>
<accession>A0A7Z0QJ96</accession>
<evidence type="ECO:0000313" key="6">
    <source>
        <dbReference type="Proteomes" id="UP000664702"/>
    </source>
</evidence>
<name>A0A7Z0QJ96_9BRAD</name>
<dbReference type="EMBL" id="CP086136">
    <property type="protein sequence ID" value="UEM17034.1"/>
    <property type="molecule type" value="Genomic_DNA"/>
</dbReference>
<dbReference type="KEGG" id="bban:J4G43_024090"/>
<reference evidence="4 5" key="1">
    <citation type="journal article" date="2017" name="Syst. Appl. Microbiol.">
        <title>Soybeans inoculated with root zone soils of Canadian native legumes harbour diverse and novel Bradyrhizobium spp. that possess agricultural potential.</title>
        <authorList>
            <person name="Bromfield E.S.P."/>
            <person name="Cloutier S."/>
            <person name="Tambong J.T."/>
            <person name="Tran Thi T.V."/>
        </authorList>
    </citation>
    <scope>NUCLEOTIDE SEQUENCE [LARGE SCALE GENOMIC DNA]</scope>
    <source>
        <strain evidence="4 5">323S2</strain>
    </source>
</reference>
<dbReference type="EMBL" id="CP088280">
    <property type="protein sequence ID" value="UGX98731.1"/>
    <property type="molecule type" value="Genomic_DNA"/>
</dbReference>
<organism evidence="2">
    <name type="scientific">Bradyrhizobium barranii subsp. barranii</name>
    <dbReference type="NCBI Taxonomy" id="2823807"/>
    <lineage>
        <taxon>Bacteria</taxon>
        <taxon>Pseudomonadati</taxon>
        <taxon>Pseudomonadota</taxon>
        <taxon>Alphaproteobacteria</taxon>
        <taxon>Hyphomicrobiales</taxon>
        <taxon>Nitrobacteraceae</taxon>
        <taxon>Bradyrhizobium</taxon>
        <taxon>Bradyrhizobium barranii</taxon>
    </lineage>
</organism>
<dbReference type="EMBL" id="JAGEMI010000001">
    <property type="protein sequence ID" value="MBO1864274.1"/>
    <property type="molecule type" value="Genomic_DNA"/>
</dbReference>
<evidence type="ECO:0000313" key="4">
    <source>
        <dbReference type="EMBL" id="UGX98731.1"/>
    </source>
</evidence>
<proteinExistence type="predicted"/>
<reference evidence="2" key="2">
    <citation type="submission" date="2020-06" db="EMBL/GenBank/DDBJ databases">
        <title>Whole Genome Sequence of Bradyrhizobium sp. Strain 323S2.</title>
        <authorList>
            <person name="Bromfield E.S.P."/>
        </authorList>
    </citation>
    <scope>NUCLEOTIDE SEQUENCE [LARGE SCALE GENOMIC DNA]</scope>
    <source>
        <strain evidence="2">323S2</strain>
    </source>
</reference>
<dbReference type="Proteomes" id="UP000664702">
    <property type="component" value="Chromosome"/>
</dbReference>
<reference evidence="5 6" key="4">
    <citation type="journal article" date="2022" name="Int. J. Syst. Evol. Microbiol.">
        <title>Strains of Bradyrhizobium barranii sp. nov. associated with legumes native to Canada are symbionts of soybeans and belong to different subspecies (subsp. barranii subsp. nov. and subsp. apii subsp. nov.) and symbiovars (sv. glycinearum and sv. septentrionale).</title>
        <authorList>
            <person name="Bromfield E.S.P."/>
            <person name="Cloutier S."/>
            <person name="Wasai-Hara S."/>
            <person name="Minamisawa K."/>
        </authorList>
    </citation>
    <scope>NUCLEOTIDE SEQUENCE [LARGE SCALE GENOMIC DNA]</scope>
    <source>
        <strain evidence="6">144S4</strain>
        <strain evidence="3 5">323S2</strain>
    </source>
</reference>
<evidence type="ECO:0000313" key="3">
    <source>
        <dbReference type="EMBL" id="UEM17034.1"/>
    </source>
</evidence>
<protein>
    <submittedName>
        <fullName evidence="2">Uncharacterized protein</fullName>
    </submittedName>
</protein>
<evidence type="ECO:0000313" key="1">
    <source>
        <dbReference type="EMBL" id="MBO1864274.1"/>
    </source>
</evidence>
<reference evidence="1" key="3">
    <citation type="submission" date="2021-03" db="EMBL/GenBank/DDBJ databases">
        <title>Whole Genome Sequence of Bradyrhizobium sp. Strain 144S4.</title>
        <authorList>
            <person name="Bromfield E.S.P."/>
            <person name="Cloutier S."/>
        </authorList>
    </citation>
    <scope>NUCLEOTIDE SEQUENCE [LARGE SCALE GENOMIC DNA]</scope>
    <source>
        <strain evidence="1">144S4</strain>
    </source>
</reference>
<evidence type="ECO:0000313" key="5">
    <source>
        <dbReference type="Proteomes" id="UP000564836"/>
    </source>
</evidence>